<name>A0AAU8J8D9_9CYAN</name>
<organism evidence="1">
    <name type="scientific">Planktothricoides raciborskii GIHE-MW2</name>
    <dbReference type="NCBI Taxonomy" id="2792601"/>
    <lineage>
        <taxon>Bacteria</taxon>
        <taxon>Bacillati</taxon>
        <taxon>Cyanobacteriota</taxon>
        <taxon>Cyanophyceae</taxon>
        <taxon>Oscillatoriophycideae</taxon>
        <taxon>Oscillatoriales</taxon>
        <taxon>Oscillatoriaceae</taxon>
        <taxon>Planktothricoides</taxon>
    </lineage>
</organism>
<evidence type="ECO:0008006" key="2">
    <source>
        <dbReference type="Google" id="ProtNLM"/>
    </source>
</evidence>
<dbReference type="Gene3D" id="3.40.50.150">
    <property type="entry name" value="Vaccinia Virus protein VP39"/>
    <property type="match status" value="2"/>
</dbReference>
<dbReference type="EMBL" id="CP159837">
    <property type="protein sequence ID" value="XCM35390.1"/>
    <property type="molecule type" value="Genomic_DNA"/>
</dbReference>
<reference evidence="1" key="1">
    <citation type="submission" date="2024-07" db="EMBL/GenBank/DDBJ databases">
        <authorList>
            <person name="Kim Y.J."/>
            <person name="Jeong J.Y."/>
        </authorList>
    </citation>
    <scope>NUCLEOTIDE SEQUENCE</scope>
    <source>
        <strain evidence="1">GIHE-MW2</strain>
    </source>
</reference>
<dbReference type="AlphaFoldDB" id="A0AAU8J8D9"/>
<proteinExistence type="predicted"/>
<gene>
    <name evidence="1" type="ORF">ABWT76_004065</name>
</gene>
<dbReference type="RefSeq" id="WP_354634877.1">
    <property type="nucleotide sequence ID" value="NZ_CP159837.1"/>
</dbReference>
<protein>
    <recommendedName>
        <fullName evidence="2">Site-specific DNA-methyltransferase (cytosine-N(4)-specific)</fullName>
    </recommendedName>
</protein>
<sequence length="443" mass="51067">MIQTRVTQVEPQFISYQHFQGDIPIDLENDTFISLTRNQPLKIYSLGFQPAKSIPEIPRWFLQKYAQNSMNILDPFAGSGTTIIESLKHDCSVYWLDYQPLSRLICQVKTSDFAVAEVREEAARMMREAIAEKFAPNTVNFSNKDFWFQPSVQAGLEILKSLISKSNVKNQPLFWLAFASTVRKTSNMNDGMLLAARRTHIAEIPQRSREDVFRYFQFYLDKAIDAVAEWQPIFKESKGTAKELPLHDARNLTGDFRASAIVTSPPYINAIDYVWAAKFELHWLGLVKNNTERLDLYAREIGTERIPKKQCQELGETGHPNLDRLIEDIYTGKKYQASKGQNQLRARVVYQYFMDMIQHFQSSFLRLRPGGYYCFSMGDVSKICGVEIPVASLLTDLANEVGFKEKFKFHLILKNRQLNLPRNLEWAGSIKHDTIVVLEKPNR</sequence>
<dbReference type="REBASE" id="844905">
    <property type="entry name" value="M.Pra2ORF4065P"/>
</dbReference>
<dbReference type="InterPro" id="IPR029063">
    <property type="entry name" value="SAM-dependent_MTases_sf"/>
</dbReference>
<dbReference type="SUPFAM" id="SSF53335">
    <property type="entry name" value="S-adenosyl-L-methionine-dependent methyltransferases"/>
    <property type="match status" value="2"/>
</dbReference>
<accession>A0AAU8J8D9</accession>
<evidence type="ECO:0000313" key="1">
    <source>
        <dbReference type="EMBL" id="XCM35390.1"/>
    </source>
</evidence>